<evidence type="ECO:0000313" key="4">
    <source>
        <dbReference type="EMBL" id="KAF1970968.1"/>
    </source>
</evidence>
<keyword evidence="5" id="KW-1185">Reference proteome</keyword>
<dbReference type="Gene3D" id="1.20.5.110">
    <property type="match status" value="2"/>
</dbReference>
<name>A0A6A5V257_9PLEO</name>
<sequence>MSSIKNWRFLKKKGASKTWSPSRTKTTEEQDQRPGLRSLPYECKTAGLVNPYELHSKPANTGTSTTAMSSGQGAEDCISPLYTSPMLKWPPLKPKGIKKKNSFIFSSKKSKTEPVSPCFDPPTALRLREEIDNIHASPPSTASSCSSRAVTFASIATCSSSNESSGATSTPVTDTASTFSLRADVEEDDITATKQHIRAFKLADISSTQNALRFSYEARDTGAVTLSRRNEQDERIARAELNLHSARVQNRIAGERLRALKSSNNLMHFSNPFFASTRERDIDDALVRAHQRERAERAAVRRRAWEAALRRRITVQVEVEREGGGRDLVERAKYQFEPDSEDDEFEDEIERNLEELVRVVPELKVLAVRMGETITQGNERLDGVRGRVEGVEDGMVRNRRALGRIH</sequence>
<accession>A0A6A5V257</accession>
<dbReference type="GO" id="GO:0005886">
    <property type="term" value="C:plasma membrane"/>
    <property type="evidence" value="ECO:0007669"/>
    <property type="project" value="TreeGrafter"/>
</dbReference>
<comment type="similarity">
    <text evidence="1">Belongs to the SNAP-25 family.</text>
</comment>
<protein>
    <recommendedName>
        <fullName evidence="3">t-SNARE coiled-coil homology domain-containing protein</fullName>
    </recommendedName>
</protein>
<dbReference type="PANTHER" id="PTHR19305">
    <property type="entry name" value="SYNAPTOSOMAL ASSOCIATED PROTEIN"/>
    <property type="match status" value="1"/>
</dbReference>
<dbReference type="OrthoDB" id="18679at2759"/>
<feature type="compositionally biased region" description="Basic and acidic residues" evidence="2">
    <location>
        <begin position="25"/>
        <end position="34"/>
    </location>
</feature>
<dbReference type="AlphaFoldDB" id="A0A6A5V257"/>
<dbReference type="PANTHER" id="PTHR19305:SF9">
    <property type="entry name" value="SYNAPTOSOMAL-ASSOCIATED PROTEIN 29"/>
    <property type="match status" value="1"/>
</dbReference>
<feature type="domain" description="T-SNARE coiled-coil homology" evidence="3">
    <location>
        <begin position="343"/>
        <end position="405"/>
    </location>
</feature>
<evidence type="ECO:0000313" key="5">
    <source>
        <dbReference type="Proteomes" id="UP000800036"/>
    </source>
</evidence>
<reference evidence="4" key="1">
    <citation type="journal article" date="2020" name="Stud. Mycol.">
        <title>101 Dothideomycetes genomes: a test case for predicting lifestyles and emergence of pathogens.</title>
        <authorList>
            <person name="Haridas S."/>
            <person name="Albert R."/>
            <person name="Binder M."/>
            <person name="Bloem J."/>
            <person name="Labutti K."/>
            <person name="Salamov A."/>
            <person name="Andreopoulos B."/>
            <person name="Baker S."/>
            <person name="Barry K."/>
            <person name="Bills G."/>
            <person name="Bluhm B."/>
            <person name="Cannon C."/>
            <person name="Castanera R."/>
            <person name="Culley D."/>
            <person name="Daum C."/>
            <person name="Ezra D."/>
            <person name="Gonzalez J."/>
            <person name="Henrissat B."/>
            <person name="Kuo A."/>
            <person name="Liang C."/>
            <person name="Lipzen A."/>
            <person name="Lutzoni F."/>
            <person name="Magnuson J."/>
            <person name="Mondo S."/>
            <person name="Nolan M."/>
            <person name="Ohm R."/>
            <person name="Pangilinan J."/>
            <person name="Park H.-J."/>
            <person name="Ramirez L."/>
            <person name="Alfaro M."/>
            <person name="Sun H."/>
            <person name="Tritt A."/>
            <person name="Yoshinaga Y."/>
            <person name="Zwiers L.-H."/>
            <person name="Turgeon B."/>
            <person name="Goodwin S."/>
            <person name="Spatafora J."/>
            <person name="Crous P."/>
            <person name="Grigoriev I."/>
        </authorList>
    </citation>
    <scope>NUCLEOTIDE SEQUENCE</scope>
    <source>
        <strain evidence="4">CBS 107.79</strain>
    </source>
</reference>
<dbReference type="GO" id="GO:0019905">
    <property type="term" value="F:syntaxin binding"/>
    <property type="evidence" value="ECO:0007669"/>
    <property type="project" value="TreeGrafter"/>
</dbReference>
<dbReference type="GO" id="GO:0005484">
    <property type="term" value="F:SNAP receptor activity"/>
    <property type="evidence" value="ECO:0007669"/>
    <property type="project" value="TreeGrafter"/>
</dbReference>
<dbReference type="GO" id="GO:0006906">
    <property type="term" value="P:vesicle fusion"/>
    <property type="evidence" value="ECO:0007669"/>
    <property type="project" value="TreeGrafter"/>
</dbReference>
<proteinExistence type="inferred from homology"/>
<dbReference type="Proteomes" id="UP000800036">
    <property type="component" value="Unassembled WGS sequence"/>
</dbReference>
<dbReference type="PROSITE" id="PS50192">
    <property type="entry name" value="T_SNARE"/>
    <property type="match status" value="1"/>
</dbReference>
<feature type="region of interest" description="Disordered" evidence="2">
    <location>
        <begin position="1"/>
        <end position="39"/>
    </location>
</feature>
<evidence type="ECO:0000256" key="2">
    <source>
        <dbReference type="SAM" id="MobiDB-lite"/>
    </source>
</evidence>
<evidence type="ECO:0000259" key="3">
    <source>
        <dbReference type="PROSITE" id="PS50192"/>
    </source>
</evidence>
<dbReference type="GO" id="GO:0006887">
    <property type="term" value="P:exocytosis"/>
    <property type="evidence" value="ECO:0007669"/>
    <property type="project" value="TreeGrafter"/>
</dbReference>
<gene>
    <name evidence="4" type="ORF">BU23DRAFT_648328</name>
</gene>
<organism evidence="4 5">
    <name type="scientific">Bimuria novae-zelandiae CBS 107.79</name>
    <dbReference type="NCBI Taxonomy" id="1447943"/>
    <lineage>
        <taxon>Eukaryota</taxon>
        <taxon>Fungi</taxon>
        <taxon>Dikarya</taxon>
        <taxon>Ascomycota</taxon>
        <taxon>Pezizomycotina</taxon>
        <taxon>Dothideomycetes</taxon>
        <taxon>Pleosporomycetidae</taxon>
        <taxon>Pleosporales</taxon>
        <taxon>Massarineae</taxon>
        <taxon>Didymosphaeriaceae</taxon>
        <taxon>Bimuria</taxon>
    </lineage>
</organism>
<dbReference type="SUPFAM" id="SSF58038">
    <property type="entry name" value="SNARE fusion complex"/>
    <property type="match status" value="2"/>
</dbReference>
<dbReference type="GO" id="GO:0031201">
    <property type="term" value="C:SNARE complex"/>
    <property type="evidence" value="ECO:0007669"/>
    <property type="project" value="TreeGrafter"/>
</dbReference>
<evidence type="ECO:0000256" key="1">
    <source>
        <dbReference type="ARBA" id="ARBA00009480"/>
    </source>
</evidence>
<dbReference type="EMBL" id="ML976696">
    <property type="protein sequence ID" value="KAF1970968.1"/>
    <property type="molecule type" value="Genomic_DNA"/>
</dbReference>
<dbReference type="InterPro" id="IPR000727">
    <property type="entry name" value="T_SNARE_dom"/>
</dbReference>